<comment type="similarity">
    <text evidence="3">Belongs to the APS kinase family.</text>
</comment>
<sequence length="133" mass="15469">MQARHEREQFRKQSGVTVWFTRLSASGKSIIACAIEQALLQRKIRRISEMPKLFTDLCCVTLTSFITPYIKDRWTAGEFHEKDGFPFVVYVPVSVAEQRDPKSLYKKAREGIIKDVEESARVIIEYLEAHKYI</sequence>
<organism evidence="11 12">
    <name type="scientific">Metschnikowia bicuspidata</name>
    <dbReference type="NCBI Taxonomy" id="27322"/>
    <lineage>
        <taxon>Eukaryota</taxon>
        <taxon>Fungi</taxon>
        <taxon>Dikarya</taxon>
        <taxon>Ascomycota</taxon>
        <taxon>Saccharomycotina</taxon>
        <taxon>Pichiomycetes</taxon>
        <taxon>Metschnikowiaceae</taxon>
        <taxon>Metschnikowia</taxon>
    </lineage>
</organism>
<evidence type="ECO:0000256" key="3">
    <source>
        <dbReference type="ARBA" id="ARBA00007008"/>
    </source>
</evidence>
<dbReference type="EMBL" id="ML004485">
    <property type="protein sequence ID" value="RKP29482.1"/>
    <property type="molecule type" value="Genomic_DNA"/>
</dbReference>
<dbReference type="PANTHER" id="PTHR11055:SF1">
    <property type="entry name" value="PAPS SYNTHETASE, ISOFORM D"/>
    <property type="match status" value="1"/>
</dbReference>
<comment type="catalytic activity">
    <reaction evidence="1">
        <text>adenosine 5'-phosphosulfate + ATP = 3'-phosphoadenylyl sulfate + ADP + H(+)</text>
        <dbReference type="Rhea" id="RHEA:24152"/>
        <dbReference type="ChEBI" id="CHEBI:15378"/>
        <dbReference type="ChEBI" id="CHEBI:30616"/>
        <dbReference type="ChEBI" id="CHEBI:58243"/>
        <dbReference type="ChEBI" id="CHEBI:58339"/>
        <dbReference type="ChEBI" id="CHEBI:456216"/>
        <dbReference type="EC" id="2.7.1.25"/>
    </reaction>
</comment>
<keyword evidence="7" id="KW-0198">Cysteine biosynthesis</keyword>
<dbReference type="Proteomes" id="UP000268321">
    <property type="component" value="Unassembled WGS sequence"/>
</dbReference>
<name>A0A4P9ZAZ9_9ASCO</name>
<evidence type="ECO:0000256" key="4">
    <source>
        <dbReference type="ARBA" id="ARBA00022679"/>
    </source>
</evidence>
<keyword evidence="7" id="KW-0028">Amino-acid biosynthesis</keyword>
<protein>
    <recommendedName>
        <fullName evidence="9">ATP adenosine-5'-phosphosulfate 3'-phosphotransferase</fullName>
    </recommendedName>
    <alternativeName>
        <fullName evidence="8">Adenosine-5'-phosphosulfate kinase</fullName>
    </alternativeName>
</protein>
<evidence type="ECO:0000259" key="10">
    <source>
        <dbReference type="Pfam" id="PF01583"/>
    </source>
</evidence>
<dbReference type="SUPFAM" id="SSF52540">
    <property type="entry name" value="P-loop containing nucleoside triphosphate hydrolases"/>
    <property type="match status" value="1"/>
</dbReference>
<evidence type="ECO:0000313" key="11">
    <source>
        <dbReference type="EMBL" id="RKP29482.1"/>
    </source>
</evidence>
<keyword evidence="4" id="KW-0808">Transferase</keyword>
<keyword evidence="12" id="KW-1185">Reference proteome</keyword>
<evidence type="ECO:0000256" key="9">
    <source>
        <dbReference type="ARBA" id="ARBA00031464"/>
    </source>
</evidence>
<dbReference type="InterPro" id="IPR027417">
    <property type="entry name" value="P-loop_NTPase"/>
</dbReference>
<keyword evidence="6" id="KW-0067">ATP-binding</keyword>
<dbReference type="GO" id="GO:0016787">
    <property type="term" value="F:hydrolase activity"/>
    <property type="evidence" value="ECO:0007669"/>
    <property type="project" value="UniProtKB-KW"/>
</dbReference>
<keyword evidence="5" id="KW-0547">Nucleotide-binding</keyword>
<dbReference type="AlphaFoldDB" id="A0A4P9ZAZ9"/>
<reference evidence="12" key="1">
    <citation type="journal article" date="2018" name="Nat. Microbiol.">
        <title>Leveraging single-cell genomics to expand the fungal tree of life.</title>
        <authorList>
            <person name="Ahrendt S.R."/>
            <person name="Quandt C.A."/>
            <person name="Ciobanu D."/>
            <person name="Clum A."/>
            <person name="Salamov A."/>
            <person name="Andreopoulos B."/>
            <person name="Cheng J.F."/>
            <person name="Woyke T."/>
            <person name="Pelin A."/>
            <person name="Henrissat B."/>
            <person name="Reynolds N.K."/>
            <person name="Benny G.L."/>
            <person name="Smith M.E."/>
            <person name="James T.Y."/>
            <person name="Grigoriev I.V."/>
        </authorList>
    </citation>
    <scope>NUCLEOTIDE SEQUENCE [LARGE SCALE GENOMIC DNA]</scope>
    <source>
        <strain evidence="12">Baker2002</strain>
    </source>
</reference>
<dbReference type="InterPro" id="IPR059117">
    <property type="entry name" value="APS_kinase_dom"/>
</dbReference>
<evidence type="ECO:0000256" key="7">
    <source>
        <dbReference type="ARBA" id="ARBA00023192"/>
    </source>
</evidence>
<keyword evidence="11" id="KW-0378">Hydrolase</keyword>
<accession>A0A4P9ZAZ9</accession>
<comment type="pathway">
    <text evidence="2">Sulfur metabolism; hydrogen sulfide biosynthesis; sulfite from sulfate: step 2/3.</text>
</comment>
<evidence type="ECO:0000256" key="1">
    <source>
        <dbReference type="ARBA" id="ARBA00001823"/>
    </source>
</evidence>
<evidence type="ECO:0000256" key="6">
    <source>
        <dbReference type="ARBA" id="ARBA00022840"/>
    </source>
</evidence>
<dbReference type="PANTHER" id="PTHR11055">
    <property type="entry name" value="BIFUNCTIONAL 3'-PHOSPHOADENOSINE 5'-PHOSPHOSULFATE SYNTHASE"/>
    <property type="match status" value="1"/>
</dbReference>
<dbReference type="GO" id="GO:0019344">
    <property type="term" value="P:cysteine biosynthetic process"/>
    <property type="evidence" value="ECO:0007669"/>
    <property type="project" value="UniProtKB-KW"/>
</dbReference>
<proteinExistence type="inferred from homology"/>
<dbReference type="GO" id="GO:0004020">
    <property type="term" value="F:adenylylsulfate kinase activity"/>
    <property type="evidence" value="ECO:0007669"/>
    <property type="project" value="UniProtKB-EC"/>
</dbReference>
<dbReference type="Pfam" id="PF01583">
    <property type="entry name" value="APS_kinase"/>
    <property type="match status" value="1"/>
</dbReference>
<dbReference type="GO" id="GO:0000103">
    <property type="term" value="P:sulfate assimilation"/>
    <property type="evidence" value="ECO:0007669"/>
    <property type="project" value="TreeGrafter"/>
</dbReference>
<evidence type="ECO:0000256" key="8">
    <source>
        <dbReference type="ARBA" id="ARBA00029724"/>
    </source>
</evidence>
<dbReference type="Gene3D" id="3.40.50.300">
    <property type="entry name" value="P-loop containing nucleotide triphosphate hydrolases"/>
    <property type="match status" value="2"/>
</dbReference>
<gene>
    <name evidence="11" type="ORF">METBISCDRAFT_31652</name>
</gene>
<feature type="domain" description="APS kinase" evidence="10">
    <location>
        <begin position="42"/>
        <end position="116"/>
    </location>
</feature>
<dbReference type="GO" id="GO:0005524">
    <property type="term" value="F:ATP binding"/>
    <property type="evidence" value="ECO:0007669"/>
    <property type="project" value="UniProtKB-KW"/>
</dbReference>
<evidence type="ECO:0000256" key="5">
    <source>
        <dbReference type="ARBA" id="ARBA00022741"/>
    </source>
</evidence>
<evidence type="ECO:0000313" key="12">
    <source>
        <dbReference type="Proteomes" id="UP000268321"/>
    </source>
</evidence>
<dbReference type="OrthoDB" id="506431at2759"/>
<evidence type="ECO:0000256" key="2">
    <source>
        <dbReference type="ARBA" id="ARBA00004806"/>
    </source>
</evidence>